<dbReference type="AlphaFoldDB" id="A0A0E4BJT3"/>
<evidence type="ECO:0000313" key="3">
    <source>
        <dbReference type="Proteomes" id="UP000063308"/>
    </source>
</evidence>
<feature type="region of interest" description="Disordered" evidence="1">
    <location>
        <begin position="1"/>
        <end position="44"/>
    </location>
</feature>
<gene>
    <name evidence="2" type="ORF">NK6_386</name>
</gene>
<dbReference type="Proteomes" id="UP000063308">
    <property type="component" value="Chromosome"/>
</dbReference>
<accession>A0A0E4BJT3</accession>
<sequence>MPGHGTPPSCCLRPKAAGQRASSAKDVRTRTTLPGKSAGLGLSLRDGGRTRAIARRVSSGHAEPPGIGASGIYPRRKAGLTVSRFGRKAFRQNGRTATEARVRSSSEVSVFQADPERWSGNRTRDKMINSHLL</sequence>
<evidence type="ECO:0000256" key="1">
    <source>
        <dbReference type="SAM" id="MobiDB-lite"/>
    </source>
</evidence>
<protein>
    <submittedName>
        <fullName evidence="2">Uncharacterized protein</fullName>
    </submittedName>
</protein>
<reference evidence="2 3" key="1">
    <citation type="submission" date="2014-11" db="EMBL/GenBank/DDBJ databases">
        <title>Symbiosis island explosion on the genome of extra-slow-growing strains of soybean bradyrhizobia with massive insertion sequences.</title>
        <authorList>
            <person name="Iida T."/>
            <person name="Minamisawa K."/>
        </authorList>
    </citation>
    <scope>NUCLEOTIDE SEQUENCE [LARGE SCALE GENOMIC DNA]</scope>
    <source>
        <strain evidence="2 3">NK6</strain>
    </source>
</reference>
<name>A0A0E4BJT3_9BRAD</name>
<proteinExistence type="predicted"/>
<dbReference type="EMBL" id="AP014685">
    <property type="protein sequence ID" value="BAR53573.1"/>
    <property type="molecule type" value="Genomic_DNA"/>
</dbReference>
<organism evidence="2 3">
    <name type="scientific">Bradyrhizobium diazoefficiens</name>
    <dbReference type="NCBI Taxonomy" id="1355477"/>
    <lineage>
        <taxon>Bacteria</taxon>
        <taxon>Pseudomonadati</taxon>
        <taxon>Pseudomonadota</taxon>
        <taxon>Alphaproteobacteria</taxon>
        <taxon>Hyphomicrobiales</taxon>
        <taxon>Nitrobacteraceae</taxon>
        <taxon>Bradyrhizobium</taxon>
    </lineage>
</organism>
<evidence type="ECO:0000313" key="2">
    <source>
        <dbReference type="EMBL" id="BAR53573.1"/>
    </source>
</evidence>